<comment type="caution">
    <text evidence="5">The sequence shown here is derived from an EMBL/GenBank/DDBJ whole genome shotgun (WGS) entry which is preliminary data.</text>
</comment>
<evidence type="ECO:0000259" key="3">
    <source>
        <dbReference type="Pfam" id="PF07940"/>
    </source>
</evidence>
<protein>
    <submittedName>
        <fullName evidence="5">Heparinase II/III family protein</fullName>
    </submittedName>
</protein>
<dbReference type="InterPro" id="IPR012480">
    <property type="entry name" value="Hepar_II_III_C"/>
</dbReference>
<feature type="signal peptide" evidence="2">
    <location>
        <begin position="1"/>
        <end position="28"/>
    </location>
</feature>
<comment type="subcellular location">
    <subcellularLocation>
        <location evidence="1">Cell envelope</location>
    </subcellularLocation>
</comment>
<dbReference type="InterPro" id="IPR008979">
    <property type="entry name" value="Galactose-bd-like_sf"/>
</dbReference>
<evidence type="ECO:0000259" key="4">
    <source>
        <dbReference type="Pfam" id="PF22888"/>
    </source>
</evidence>
<proteinExistence type="predicted"/>
<dbReference type="InterPro" id="IPR054470">
    <property type="entry name" value="FIMAH_dom"/>
</dbReference>
<feature type="chain" id="PRO_5037114179" evidence="2">
    <location>
        <begin position="29"/>
        <end position="1533"/>
    </location>
</feature>
<dbReference type="RefSeq" id="WP_190929134.1">
    <property type="nucleotide sequence ID" value="NZ_JACXJA010000020.1"/>
</dbReference>
<dbReference type="Pfam" id="PF22888">
    <property type="entry name" value="FIMAH"/>
    <property type="match status" value="1"/>
</dbReference>
<accession>A0A927C8R8</accession>
<dbReference type="Gene3D" id="2.60.120.260">
    <property type="entry name" value="Galactose-binding domain-like"/>
    <property type="match status" value="1"/>
</dbReference>
<dbReference type="SUPFAM" id="SSF49785">
    <property type="entry name" value="Galactose-binding domain-like"/>
    <property type="match status" value="1"/>
</dbReference>
<dbReference type="Gene3D" id="1.50.10.100">
    <property type="entry name" value="Chondroitin AC/alginate lyase"/>
    <property type="match status" value="1"/>
</dbReference>
<dbReference type="GO" id="GO:0030313">
    <property type="term" value="C:cell envelope"/>
    <property type="evidence" value="ECO:0007669"/>
    <property type="project" value="UniProtKB-SubCell"/>
</dbReference>
<keyword evidence="2" id="KW-0732">Signal</keyword>
<organism evidence="5 6">
    <name type="scientific">Paenibacillus oceani</name>
    <dbReference type="NCBI Taxonomy" id="2772510"/>
    <lineage>
        <taxon>Bacteria</taxon>
        <taxon>Bacillati</taxon>
        <taxon>Bacillota</taxon>
        <taxon>Bacilli</taxon>
        <taxon>Bacillales</taxon>
        <taxon>Paenibacillaceae</taxon>
        <taxon>Paenibacillus</taxon>
    </lineage>
</organism>
<dbReference type="Pfam" id="PF07940">
    <property type="entry name" value="Hepar_II_III_C"/>
    <property type="match status" value="1"/>
</dbReference>
<dbReference type="SUPFAM" id="SSF48230">
    <property type="entry name" value="Chondroitin AC/alginate lyase"/>
    <property type="match status" value="1"/>
</dbReference>
<reference evidence="5" key="1">
    <citation type="submission" date="2020-09" db="EMBL/GenBank/DDBJ databases">
        <title>A novel bacterium of genus Paenibacillus, isolated from South China Sea.</title>
        <authorList>
            <person name="Huang H."/>
            <person name="Mo K."/>
            <person name="Hu Y."/>
        </authorList>
    </citation>
    <scope>NUCLEOTIDE SEQUENCE</scope>
    <source>
        <strain evidence="5">IB182363</strain>
    </source>
</reference>
<dbReference type="EMBL" id="JACXJA010000020">
    <property type="protein sequence ID" value="MBD2863504.1"/>
    <property type="molecule type" value="Genomic_DNA"/>
</dbReference>
<dbReference type="InterPro" id="IPR008929">
    <property type="entry name" value="Chondroitin_lyas"/>
</dbReference>
<feature type="domain" description="FIMAH" evidence="4">
    <location>
        <begin position="1447"/>
        <end position="1527"/>
    </location>
</feature>
<name>A0A927C8R8_9BACL</name>
<gene>
    <name evidence="5" type="ORF">IDH45_16035</name>
</gene>
<evidence type="ECO:0000313" key="6">
    <source>
        <dbReference type="Proteomes" id="UP000639396"/>
    </source>
</evidence>
<dbReference type="GO" id="GO:0016829">
    <property type="term" value="F:lyase activity"/>
    <property type="evidence" value="ECO:0007669"/>
    <property type="project" value="InterPro"/>
</dbReference>
<evidence type="ECO:0000256" key="1">
    <source>
        <dbReference type="ARBA" id="ARBA00004196"/>
    </source>
</evidence>
<keyword evidence="6" id="KW-1185">Reference proteome</keyword>
<evidence type="ECO:0000256" key="2">
    <source>
        <dbReference type="SAM" id="SignalP"/>
    </source>
</evidence>
<feature type="domain" description="Heparinase II/III-like C-terminal" evidence="3">
    <location>
        <begin position="967"/>
        <end position="1090"/>
    </location>
</feature>
<dbReference type="Gene3D" id="2.70.98.70">
    <property type="match status" value="1"/>
</dbReference>
<dbReference type="Gene3D" id="2.60.40.1080">
    <property type="match status" value="1"/>
</dbReference>
<sequence>MKGFLGTVAALSVFLLSVAAFLPEKAEAALQKVTYPFSGLTSNPADPNWRLLETYPSDMRMDANTFQMIRNSAVEPANGEFMKIRFYVPEEGRYDLRLTPYRFNILGGYTDILIDGQLLVSDFSFYSPTAVIPAEVVLAEQLYLTQGHHVLEFAGKKGVLWPTSGTYHLYLYLRNFQLVPLPALADVQLSADAQQIMAGQYVNANVAATMNDGSPADLRQASIQYGSDNPNVLRFVSATGLIEAVAQGTATMTATVYLDGVTRTGSRTIQVEPFHMTSDKTRSTIYTPAKVTNARANAASYDWARSIRDTAVAKADNYVALGWEFLWISVPPQTVPRSYAVNQPLGSPITGLEIDKWGNYPYVADPVNEPWKLTDPSSGYKFPTNDFGAYYASGLDERGIFRPELADRSLLVNELYPERGPTWGVDDGYGWYDENGNAYTFIAYYTHFYLWWGKTGIVQDAITSLRDAYLYTGDKRYAQAGIVLLDRIADVYPSLDLSKFDRKIFWHSDMNNAKGKAVGSIWETELVKHFISAYDAFFPAMDDITVMDDVIDFLSAKGQQYKLSFKNTVTGLRKNVEDGILRQVYPAVKNMSIFGNTGFHQSALAMAAVVHDTLPETREWLDFNFRTGEVLRNPLRLTGGNILNGLVNTVDRDGHGNEGAPSYNAGWLMTYLEAADILRGYDKYPEGDLYENVKFRKMFGAMHELMMLDRYTPSIGDSAYTGNPRLILYKDQMIRAFEVYRDPVYAQLAYFLNGNKLSSVHGDIFSGDPDAIRADIQAVIEEYGPYEADSTNLSGTGFAALRDGVRQSSQTGSGIRMLFPDLQVTVSSAVYRYFEASSTIQLEANDPGHSIAFAFPIETGGTYRVDFRPFRANSYGIYDVRINNEWVKQIDFFGSDKELETLAEMTLPAGTHVISFHNAGKSPSSSNYKMGVTELRLLDTSEANNPPDQEAEDTQRGLWMYYGTSRIHGHSDTLNLGMHAFGLDIAPDLGYPKYADAVDTHRHQWMINTISHNTVVVDQTKQQLQDGAQPKHYDGDGRVKLIDVEAPLVYPQTSMYRRTTAMIQANSEFSYAVDFFRVQGGTDHRYSFHSMEGEVAAYGLNLIPQNDGLGSPVGSYAGADVPFGPAAGITQGKGYTGSGFHWLKNVERDSQPQPQFSVDWNVRDTWNIYGQGAHAPTDTHLRLTMIGELDEAALADGLPPDNKPGNPEKIRYFIGKRSGANLNSLFTAVIEPYKGSRFIQSINSVVVRHGGVVIDSPDVRAVKVLLANGRTDYVVYSLDPDKEYEIDGKIRFRGFFGVYSEEGGEEIYGYVHDGSYIAPITATPFEAAVPRVTGTVVDFSRGLSVSNYIDVQMSVYGAYEQSLIGKWIFIDNDGVRNAAYEIKDIIPLGDSLYRLSTGDVTLVRSFADTSDFSQGYLYDVAVGRPFRIPLSSERILAPPVTNSPATIAGMSGLVNRYTESRDIQSVLAGQLIYRLDIIGLLLTQGQQETAHMYLDDFLAYIRDPSVLQQGLISAVAAEALQQYAERLTGDWSD</sequence>
<evidence type="ECO:0000313" key="5">
    <source>
        <dbReference type="EMBL" id="MBD2863504.1"/>
    </source>
</evidence>
<dbReference type="Proteomes" id="UP000639396">
    <property type="component" value="Unassembled WGS sequence"/>
</dbReference>